<accession>A0AC34GEW1</accession>
<name>A0AC34GEW1_9BILA</name>
<dbReference type="WBParaSite" id="ES5_v2.g28167.t1">
    <property type="protein sequence ID" value="ES5_v2.g28167.t1"/>
    <property type="gene ID" value="ES5_v2.g28167"/>
</dbReference>
<dbReference type="Proteomes" id="UP000887579">
    <property type="component" value="Unplaced"/>
</dbReference>
<proteinExistence type="predicted"/>
<protein>
    <submittedName>
        <fullName evidence="2">Uncharacterized protein</fullName>
    </submittedName>
</protein>
<sequence>MAASVNLFLVRVENVELDNKLKFFGSEARVKRQAELKKNRKEEEAKAAREANAAVVSERFLRRAVPIPAQTSSTTSAQQTSSTTSAQQSSSSTSAPTAPKPRPRSQTSKKQQKPKKIPKSKAIVEDSDDSDDSQRLGLSTSAPDSQRPGASDSQRPGPSTSDPFILTGKRKQPALFDPKNFTNGLGAPPPKKDGKK</sequence>
<reference evidence="2" key="1">
    <citation type="submission" date="2022-11" db="UniProtKB">
        <authorList>
            <consortium name="WormBaseParasite"/>
        </authorList>
    </citation>
    <scope>IDENTIFICATION</scope>
</reference>
<evidence type="ECO:0000313" key="2">
    <source>
        <dbReference type="WBParaSite" id="ES5_v2.g28167.t1"/>
    </source>
</evidence>
<evidence type="ECO:0000313" key="1">
    <source>
        <dbReference type="Proteomes" id="UP000887579"/>
    </source>
</evidence>
<organism evidence="1 2">
    <name type="scientific">Panagrolaimus sp. ES5</name>
    <dbReference type="NCBI Taxonomy" id="591445"/>
    <lineage>
        <taxon>Eukaryota</taxon>
        <taxon>Metazoa</taxon>
        <taxon>Ecdysozoa</taxon>
        <taxon>Nematoda</taxon>
        <taxon>Chromadorea</taxon>
        <taxon>Rhabditida</taxon>
        <taxon>Tylenchina</taxon>
        <taxon>Panagrolaimomorpha</taxon>
        <taxon>Panagrolaimoidea</taxon>
        <taxon>Panagrolaimidae</taxon>
        <taxon>Panagrolaimus</taxon>
    </lineage>
</organism>